<dbReference type="InterPro" id="IPR009080">
    <property type="entry name" value="tRNAsynth_Ia_anticodon-bd"/>
</dbReference>
<evidence type="ECO:0000313" key="15">
    <source>
        <dbReference type="EMBL" id="RRS00640.1"/>
    </source>
</evidence>
<dbReference type="FunFam" id="3.40.50.620:FF:000060">
    <property type="entry name" value="Leucine--tRNA ligase"/>
    <property type="match status" value="1"/>
</dbReference>
<dbReference type="InterPro" id="IPR001412">
    <property type="entry name" value="aa-tRNA-synth_I_CS"/>
</dbReference>
<dbReference type="GO" id="GO:0006429">
    <property type="term" value="P:leucyl-tRNA aminoacylation"/>
    <property type="evidence" value="ECO:0007669"/>
    <property type="project" value="UniProtKB-UniRule"/>
</dbReference>
<feature type="domain" description="Methionyl/Leucyl tRNA synthetase" evidence="13">
    <location>
        <begin position="57"/>
        <end position="161"/>
    </location>
</feature>
<evidence type="ECO:0000256" key="2">
    <source>
        <dbReference type="ARBA" id="ARBA00022490"/>
    </source>
</evidence>
<name>A0A426V1B4_9ACTN</name>
<accession>A0A426V1B4</accession>
<comment type="catalytic activity">
    <reaction evidence="8 9">
        <text>tRNA(Leu) + L-leucine + ATP = L-leucyl-tRNA(Leu) + AMP + diphosphate</text>
        <dbReference type="Rhea" id="RHEA:11688"/>
        <dbReference type="Rhea" id="RHEA-COMP:9613"/>
        <dbReference type="Rhea" id="RHEA-COMP:9622"/>
        <dbReference type="ChEBI" id="CHEBI:30616"/>
        <dbReference type="ChEBI" id="CHEBI:33019"/>
        <dbReference type="ChEBI" id="CHEBI:57427"/>
        <dbReference type="ChEBI" id="CHEBI:78442"/>
        <dbReference type="ChEBI" id="CHEBI:78494"/>
        <dbReference type="ChEBI" id="CHEBI:456215"/>
        <dbReference type="EC" id="6.1.1.4"/>
    </reaction>
</comment>
<dbReference type="Gene3D" id="3.90.740.10">
    <property type="entry name" value="Valyl/Leucyl/Isoleucyl-tRNA synthetase, editing domain"/>
    <property type="match status" value="1"/>
</dbReference>
<keyword evidence="3 9" id="KW-0436">Ligase</keyword>
<evidence type="ECO:0000256" key="6">
    <source>
        <dbReference type="ARBA" id="ARBA00022917"/>
    </source>
</evidence>
<feature type="domain" description="Methionyl/Valyl/Leucyl/Isoleucyl-tRNA synthetase anticodon-binding" evidence="12">
    <location>
        <begin position="792"/>
        <end position="906"/>
    </location>
</feature>
<dbReference type="Pfam" id="PF13603">
    <property type="entry name" value="tRNA-synt_1_2"/>
    <property type="match status" value="1"/>
</dbReference>
<dbReference type="InterPro" id="IPR009008">
    <property type="entry name" value="Val/Leu/Ile-tRNA-synth_edit"/>
</dbReference>
<evidence type="ECO:0000256" key="4">
    <source>
        <dbReference type="ARBA" id="ARBA00022741"/>
    </source>
</evidence>
<dbReference type="FunFam" id="1.10.730.10:FF:000011">
    <property type="entry name" value="Leucine--tRNA ligase chloroplastic/mitochondrial"/>
    <property type="match status" value="1"/>
</dbReference>
<evidence type="ECO:0000313" key="16">
    <source>
        <dbReference type="Proteomes" id="UP000277256"/>
    </source>
</evidence>
<dbReference type="GO" id="GO:0005829">
    <property type="term" value="C:cytosol"/>
    <property type="evidence" value="ECO:0007669"/>
    <property type="project" value="TreeGrafter"/>
</dbReference>
<dbReference type="PANTHER" id="PTHR43740:SF2">
    <property type="entry name" value="LEUCINE--TRNA LIGASE, MITOCHONDRIAL"/>
    <property type="match status" value="1"/>
</dbReference>
<evidence type="ECO:0000256" key="8">
    <source>
        <dbReference type="ARBA" id="ARBA00047469"/>
    </source>
</evidence>
<dbReference type="FunFam" id="3.90.740.10:FF:000017">
    <property type="entry name" value="Leucine--tRNA ligase"/>
    <property type="match status" value="1"/>
</dbReference>
<keyword evidence="16" id="KW-1185">Reference proteome</keyword>
<dbReference type="PROSITE" id="PS00178">
    <property type="entry name" value="AA_TRNA_LIGASE_I"/>
    <property type="match status" value="1"/>
</dbReference>
<dbReference type="HAMAP" id="MF_00049_B">
    <property type="entry name" value="Leu_tRNA_synth_B"/>
    <property type="match status" value="1"/>
</dbReference>
<protein>
    <recommendedName>
        <fullName evidence="9">Leucine--tRNA ligase</fullName>
        <ecNumber evidence="9">6.1.1.4</ecNumber>
    </recommendedName>
    <alternativeName>
        <fullName evidence="9">Leucyl-tRNA synthetase</fullName>
        <shortName evidence="9">LeuRS</shortName>
    </alternativeName>
</protein>
<evidence type="ECO:0000256" key="10">
    <source>
        <dbReference type="RuleBase" id="RU363039"/>
    </source>
</evidence>
<evidence type="ECO:0000256" key="9">
    <source>
        <dbReference type="HAMAP-Rule" id="MF_00049"/>
    </source>
</evidence>
<keyword evidence="5 9" id="KW-0067">ATP-binding</keyword>
<dbReference type="EC" id="6.1.1.4" evidence="9"/>
<dbReference type="GO" id="GO:0002161">
    <property type="term" value="F:aminoacyl-tRNA deacylase activity"/>
    <property type="evidence" value="ECO:0007669"/>
    <property type="project" value="InterPro"/>
</dbReference>
<dbReference type="PRINTS" id="PR00985">
    <property type="entry name" value="TRNASYNTHLEU"/>
</dbReference>
<dbReference type="OrthoDB" id="9810365at2"/>
<dbReference type="SUPFAM" id="SSF47323">
    <property type="entry name" value="Anticodon-binding domain of a subclass of class I aminoacyl-tRNA synthetases"/>
    <property type="match status" value="1"/>
</dbReference>
<dbReference type="PANTHER" id="PTHR43740">
    <property type="entry name" value="LEUCYL-TRNA SYNTHETASE"/>
    <property type="match status" value="1"/>
</dbReference>
<dbReference type="InterPro" id="IPR013155">
    <property type="entry name" value="M/V/L/I-tRNA-synth_anticd-bd"/>
</dbReference>
<dbReference type="SUPFAM" id="SSF52374">
    <property type="entry name" value="Nucleotidylyl transferase"/>
    <property type="match status" value="1"/>
</dbReference>
<comment type="caution">
    <text evidence="15">The sequence shown here is derived from an EMBL/GenBank/DDBJ whole genome shotgun (WGS) entry which is preliminary data.</text>
</comment>
<dbReference type="FunFam" id="3.40.50.620:FF:000056">
    <property type="entry name" value="Leucine--tRNA ligase"/>
    <property type="match status" value="1"/>
</dbReference>
<proteinExistence type="inferred from homology"/>
<sequence>MTEPAHRYDAKLANEIEPRWQERWEAEQTFRAPNPTGALAEPGHPRSGAPKKFVMDMFPYPSGAGLHVGHPLGYIATDAYSRYLRMAGYNVLHPLGFDAFGLPTEQYAIATGRQPAEITAENIDRYRRQLRMVGMGYDNRREFATTDPEYFKWTQWIFLQIFNSWYDTEADKARPIAELVAAFESGERPVPGGRAWADLSDVERRRVVDDHRLAYVTEAPVNWCPGLGTVLSNEEVTSEGRSERGNFPVYTRTLKQWMMRITAYADRLLADLDGLDWTESLKSMQRNWIGKSTGAYVDFATYAGDIRVFTTRPDTLFGATYMVLAPEHPLVDALTAETWPAGVPAAWTGGHDTPAGAVAAYRAQAAAKTDVERQADAKEKTGVFTGGYATNPVNGETVPVFIADYVLAGYGTGAIMAVPAHDERDFEFATAFGIPIVQVVAAGEDGAAEEWDRSKAYTADGVAVNSGFLDGLRVAEAKDRVIEWLAERGRGEKAVTFRLRDWLFSRQRYWGEPFPIVYDETGLPVALTEDHLPVELPHLDDFSPKTFDPEDADSAPEPPLGRAKDWVEVELDLGDGPKQYRREVNTMPNWAGSSWYELRYTDPQAAETLADPANESYWMGPRDTEDVGGVDLYIGGVEHAVLHLLYARFWQKVLFDLGHVSSREPFRRLFNQGYIQAYAYTDDRGVYVPAEEVEEQADGVYTYNGAKVNREYGKMGKSLKNVVTPDEVCAAYGADTFRVYEMSMGPLADSKPWETRAIVGSQRFLQRLWRNIVDEETGETVVADVAPSEETLREIHKTVAGVRDDYEHLRMNTAVAKLITLNNHVTGLHPVPREAAEALVVMVAPIAPHIAEELWERLGHTGGIAYVDFPVADERYLVEDTVTYPVQVNGKVRGRVEVAAGAGEDVVKAAALAEEKVAANLAGKDVKKVIVVAGKMVSIVAK</sequence>
<organism evidence="15 16">
    <name type="scientific">Glycomyces terrestris</name>
    <dbReference type="NCBI Taxonomy" id="2493553"/>
    <lineage>
        <taxon>Bacteria</taxon>
        <taxon>Bacillati</taxon>
        <taxon>Actinomycetota</taxon>
        <taxon>Actinomycetes</taxon>
        <taxon>Glycomycetales</taxon>
        <taxon>Glycomycetaceae</taxon>
        <taxon>Glycomyces</taxon>
    </lineage>
</organism>
<dbReference type="GO" id="GO:0005524">
    <property type="term" value="F:ATP binding"/>
    <property type="evidence" value="ECO:0007669"/>
    <property type="project" value="UniProtKB-UniRule"/>
</dbReference>
<dbReference type="NCBIfam" id="TIGR00396">
    <property type="entry name" value="leuS_bact"/>
    <property type="match status" value="1"/>
</dbReference>
<evidence type="ECO:0000259" key="12">
    <source>
        <dbReference type="Pfam" id="PF08264"/>
    </source>
</evidence>
<dbReference type="InterPro" id="IPR002302">
    <property type="entry name" value="Leu-tRNA-ligase"/>
</dbReference>
<reference evidence="15 16" key="1">
    <citation type="submission" date="2018-12" db="EMBL/GenBank/DDBJ databases">
        <title>Glycomyces sp. YIM 121974 draft genome.</title>
        <authorList>
            <person name="Li Q."/>
        </authorList>
    </citation>
    <scope>NUCLEOTIDE SEQUENCE [LARGE SCALE GENOMIC DNA]</scope>
    <source>
        <strain evidence="15 16">YIM 121974</strain>
    </source>
</reference>
<dbReference type="InterPro" id="IPR025709">
    <property type="entry name" value="Leu_tRNA-synth_edit"/>
</dbReference>
<keyword evidence="6 9" id="KW-0648">Protein biosynthesis</keyword>
<dbReference type="EMBL" id="RSEB01000002">
    <property type="protein sequence ID" value="RRS00640.1"/>
    <property type="molecule type" value="Genomic_DNA"/>
</dbReference>
<keyword evidence="2 9" id="KW-0963">Cytoplasm</keyword>
<evidence type="ECO:0000256" key="7">
    <source>
        <dbReference type="ARBA" id="ARBA00023146"/>
    </source>
</evidence>
<gene>
    <name evidence="9" type="primary">leuS</name>
    <name evidence="15" type="ORF">EIW28_08810</name>
</gene>
<dbReference type="InterPro" id="IPR015413">
    <property type="entry name" value="Methionyl/Leucyl_tRNA_Synth"/>
</dbReference>
<comment type="caution">
    <text evidence="9">Lacks conserved residue(s) required for the propagation of feature annotation.</text>
</comment>
<dbReference type="GO" id="GO:0004823">
    <property type="term" value="F:leucine-tRNA ligase activity"/>
    <property type="evidence" value="ECO:0007669"/>
    <property type="project" value="UniProtKB-UniRule"/>
</dbReference>
<evidence type="ECO:0000256" key="1">
    <source>
        <dbReference type="ARBA" id="ARBA00005594"/>
    </source>
</evidence>
<dbReference type="SUPFAM" id="SSF50677">
    <property type="entry name" value="ValRS/IleRS/LeuRS editing domain"/>
    <property type="match status" value="1"/>
</dbReference>
<dbReference type="Pfam" id="PF08264">
    <property type="entry name" value="Anticodon_1"/>
    <property type="match status" value="1"/>
</dbReference>
<dbReference type="InterPro" id="IPR014729">
    <property type="entry name" value="Rossmann-like_a/b/a_fold"/>
</dbReference>
<dbReference type="RefSeq" id="WP_125247317.1">
    <property type="nucleotide sequence ID" value="NZ_RSEB01000002.1"/>
</dbReference>
<dbReference type="Pfam" id="PF09334">
    <property type="entry name" value="tRNA-synt_1g"/>
    <property type="match status" value="1"/>
</dbReference>
<comment type="subcellular location">
    <subcellularLocation>
        <location evidence="9">Cytoplasm</location>
    </subcellularLocation>
</comment>
<evidence type="ECO:0000256" key="3">
    <source>
        <dbReference type="ARBA" id="ARBA00022598"/>
    </source>
</evidence>
<feature type="short sequence motif" description="'KMSKS' region" evidence="9">
    <location>
        <begin position="714"/>
        <end position="718"/>
    </location>
</feature>
<evidence type="ECO:0000256" key="5">
    <source>
        <dbReference type="ARBA" id="ARBA00022840"/>
    </source>
</evidence>
<evidence type="ECO:0000259" key="14">
    <source>
        <dbReference type="Pfam" id="PF13603"/>
    </source>
</evidence>
<evidence type="ECO:0000256" key="11">
    <source>
        <dbReference type="SAM" id="MobiDB-lite"/>
    </source>
</evidence>
<dbReference type="FunFam" id="3.40.50.620:FF:000087">
    <property type="entry name" value="Leucine--tRNA ligase"/>
    <property type="match status" value="1"/>
</dbReference>
<dbReference type="Gene3D" id="3.40.50.620">
    <property type="entry name" value="HUPs"/>
    <property type="match status" value="2"/>
</dbReference>
<evidence type="ECO:0000259" key="13">
    <source>
        <dbReference type="Pfam" id="PF09334"/>
    </source>
</evidence>
<feature type="binding site" evidence="9">
    <location>
        <position position="717"/>
    </location>
    <ligand>
        <name>ATP</name>
        <dbReference type="ChEBI" id="CHEBI:30616"/>
    </ligand>
</feature>
<keyword evidence="4 9" id="KW-0547">Nucleotide-binding</keyword>
<dbReference type="CDD" id="cd07958">
    <property type="entry name" value="Anticodon_Ia_Leu_BEm"/>
    <property type="match status" value="1"/>
</dbReference>
<dbReference type="Proteomes" id="UP000277256">
    <property type="component" value="Unassembled WGS sequence"/>
</dbReference>
<feature type="region of interest" description="Disordered" evidence="11">
    <location>
        <begin position="542"/>
        <end position="561"/>
    </location>
</feature>
<dbReference type="Gene3D" id="1.10.730.10">
    <property type="entry name" value="Isoleucyl-tRNA Synthetase, Domain 1"/>
    <property type="match status" value="1"/>
</dbReference>
<dbReference type="AlphaFoldDB" id="A0A426V1B4"/>
<feature type="domain" description="Leucyl-tRNA synthetase editing" evidence="14">
    <location>
        <begin position="286"/>
        <end position="485"/>
    </location>
</feature>
<keyword evidence="7 9" id="KW-0030">Aminoacyl-tRNA synthetase</keyword>
<comment type="similarity">
    <text evidence="1 9 10">Belongs to the class-I aminoacyl-tRNA synthetase family.</text>
</comment>